<dbReference type="SUPFAM" id="SSF46785">
    <property type="entry name" value="Winged helix' DNA-binding domain"/>
    <property type="match status" value="1"/>
</dbReference>
<gene>
    <name evidence="2" type="ORF">ORV05_04635</name>
</gene>
<proteinExistence type="predicted"/>
<evidence type="ECO:0000313" key="2">
    <source>
        <dbReference type="EMBL" id="WAL67078.1"/>
    </source>
</evidence>
<keyword evidence="3" id="KW-1185">Reference proteome</keyword>
<dbReference type="Proteomes" id="UP001163203">
    <property type="component" value="Chromosome"/>
</dbReference>
<dbReference type="Gene3D" id="1.10.10.10">
    <property type="entry name" value="Winged helix-like DNA-binding domain superfamily/Winged helix DNA-binding domain"/>
    <property type="match status" value="1"/>
</dbReference>
<dbReference type="InterPro" id="IPR001845">
    <property type="entry name" value="HTH_ArsR_DNA-bd_dom"/>
</dbReference>
<dbReference type="SMART" id="SM00418">
    <property type="entry name" value="HTH_ARSR"/>
    <property type="match status" value="1"/>
</dbReference>
<dbReference type="InterPro" id="IPR036390">
    <property type="entry name" value="WH_DNA-bd_sf"/>
</dbReference>
<sequence>MVKTPPRKVVSDGKALKALAHPLRQRMLAELGRLGEANSTAIAKALDENTGTTSYHLRVLADAGIIEEVKERATGRERWYRTVPTDRRAPAYDSLSPEDKAAYDTWAQLRIPGELRLVQRMVEEYNKHGQWLNLSRSQAYYTLEDLEALFEDYIALLHKYGRSAEDAPPDARPMHLRFFHLPVEEAAE</sequence>
<accession>A0ABY7B7B2</accession>
<dbReference type="InterPro" id="IPR011991">
    <property type="entry name" value="ArsR-like_HTH"/>
</dbReference>
<dbReference type="PANTHER" id="PTHR38600">
    <property type="entry name" value="TRANSCRIPTIONAL REGULATORY PROTEIN"/>
    <property type="match status" value="1"/>
</dbReference>
<protein>
    <submittedName>
        <fullName evidence="2">Metalloregulator ArsR/SmtB family transcription factor</fullName>
    </submittedName>
</protein>
<dbReference type="Pfam" id="PF12840">
    <property type="entry name" value="HTH_20"/>
    <property type="match status" value="1"/>
</dbReference>
<evidence type="ECO:0000259" key="1">
    <source>
        <dbReference type="SMART" id="SM00418"/>
    </source>
</evidence>
<dbReference type="RefSeq" id="WP_268757202.1">
    <property type="nucleotide sequence ID" value="NZ_CP113836.1"/>
</dbReference>
<name>A0ABY7B7B2_9PSEU</name>
<evidence type="ECO:0000313" key="3">
    <source>
        <dbReference type="Proteomes" id="UP001163203"/>
    </source>
</evidence>
<dbReference type="PANTHER" id="PTHR38600:SF2">
    <property type="entry name" value="SLL0088 PROTEIN"/>
    <property type="match status" value="1"/>
</dbReference>
<reference evidence="2" key="1">
    <citation type="submission" date="2022-11" db="EMBL/GenBank/DDBJ databases">
        <authorList>
            <person name="Mo P."/>
        </authorList>
    </citation>
    <scope>NUCLEOTIDE SEQUENCE</scope>
    <source>
        <strain evidence="2">HUAS 11-8</strain>
    </source>
</reference>
<dbReference type="InterPro" id="IPR036388">
    <property type="entry name" value="WH-like_DNA-bd_sf"/>
</dbReference>
<dbReference type="CDD" id="cd00090">
    <property type="entry name" value="HTH_ARSR"/>
    <property type="match status" value="1"/>
</dbReference>
<organism evidence="2 3">
    <name type="scientific">Amycolatopsis cynarae</name>
    <dbReference type="NCBI Taxonomy" id="2995223"/>
    <lineage>
        <taxon>Bacteria</taxon>
        <taxon>Bacillati</taxon>
        <taxon>Actinomycetota</taxon>
        <taxon>Actinomycetes</taxon>
        <taxon>Pseudonocardiales</taxon>
        <taxon>Pseudonocardiaceae</taxon>
        <taxon>Amycolatopsis</taxon>
    </lineage>
</organism>
<feature type="domain" description="HTH arsR-type" evidence="1">
    <location>
        <begin position="14"/>
        <end position="97"/>
    </location>
</feature>
<dbReference type="EMBL" id="CP113836">
    <property type="protein sequence ID" value="WAL67078.1"/>
    <property type="molecule type" value="Genomic_DNA"/>
</dbReference>